<organism evidence="4 5">
    <name type="scientific">Patella caerulea</name>
    <name type="common">Rayed Mediterranean limpet</name>
    <dbReference type="NCBI Taxonomy" id="87958"/>
    <lineage>
        <taxon>Eukaryota</taxon>
        <taxon>Metazoa</taxon>
        <taxon>Spiralia</taxon>
        <taxon>Lophotrochozoa</taxon>
        <taxon>Mollusca</taxon>
        <taxon>Gastropoda</taxon>
        <taxon>Patellogastropoda</taxon>
        <taxon>Patelloidea</taxon>
        <taxon>Patellidae</taxon>
        <taxon>Patella</taxon>
    </lineage>
</organism>
<evidence type="ECO:0000256" key="1">
    <source>
        <dbReference type="SAM" id="Coils"/>
    </source>
</evidence>
<protein>
    <submittedName>
        <fullName evidence="4">Uncharacterized protein</fullName>
    </submittedName>
</protein>
<sequence>MEGNAIWFSSFLIVCLVSLINCIPVPEYEDKILNRHTRNADDLKIELQKLRRILQDVHDHKSDLKIPTTTTTTTTSKPTVDDDIYNKLIIQLRNSDQATLMKLAQALKQLKTEEESNPKSLPEKNSVGDYLGVIQEKSVSDDTNDDDRSKTQKKIFDALKKIGLLEENKNNQEVTETESVPGGTSHEIEEDEYDSFRREVLHALEQRLLKDVGLALQYGFDPKDIIKDLQERESIKKTPRSTDTNIEKELSKMRNPR</sequence>
<dbReference type="AlphaFoldDB" id="A0AAN8Q209"/>
<reference evidence="4 5" key="1">
    <citation type="submission" date="2024-01" db="EMBL/GenBank/DDBJ databases">
        <title>The genome of the rayed Mediterranean limpet Patella caerulea (Linnaeus, 1758).</title>
        <authorList>
            <person name="Anh-Thu Weber A."/>
            <person name="Halstead-Nussloch G."/>
        </authorList>
    </citation>
    <scope>NUCLEOTIDE SEQUENCE [LARGE SCALE GENOMIC DNA]</scope>
    <source>
        <strain evidence="4">AATW-2023a</strain>
        <tissue evidence="4">Whole specimen</tissue>
    </source>
</reference>
<feature type="compositionally biased region" description="Basic and acidic residues" evidence="2">
    <location>
        <begin position="245"/>
        <end position="257"/>
    </location>
</feature>
<evidence type="ECO:0000313" key="5">
    <source>
        <dbReference type="Proteomes" id="UP001347796"/>
    </source>
</evidence>
<accession>A0AAN8Q209</accession>
<feature type="region of interest" description="Disordered" evidence="2">
    <location>
        <begin position="228"/>
        <end position="257"/>
    </location>
</feature>
<keyword evidence="3" id="KW-0732">Signal</keyword>
<proteinExistence type="predicted"/>
<dbReference type="Proteomes" id="UP001347796">
    <property type="component" value="Unassembled WGS sequence"/>
</dbReference>
<name>A0AAN8Q209_PATCE</name>
<evidence type="ECO:0000256" key="3">
    <source>
        <dbReference type="SAM" id="SignalP"/>
    </source>
</evidence>
<evidence type="ECO:0000313" key="4">
    <source>
        <dbReference type="EMBL" id="KAK6184826.1"/>
    </source>
</evidence>
<feature type="coiled-coil region" evidence="1">
    <location>
        <begin position="33"/>
        <end position="60"/>
    </location>
</feature>
<feature type="region of interest" description="Disordered" evidence="2">
    <location>
        <begin position="167"/>
        <end position="189"/>
    </location>
</feature>
<dbReference type="EMBL" id="JAZGQO010000006">
    <property type="protein sequence ID" value="KAK6184826.1"/>
    <property type="molecule type" value="Genomic_DNA"/>
</dbReference>
<keyword evidence="1" id="KW-0175">Coiled coil</keyword>
<gene>
    <name evidence="4" type="ORF">SNE40_007200</name>
</gene>
<feature type="chain" id="PRO_5043019284" evidence="3">
    <location>
        <begin position="23"/>
        <end position="257"/>
    </location>
</feature>
<comment type="caution">
    <text evidence="4">The sequence shown here is derived from an EMBL/GenBank/DDBJ whole genome shotgun (WGS) entry which is preliminary data.</text>
</comment>
<keyword evidence="5" id="KW-1185">Reference proteome</keyword>
<evidence type="ECO:0000256" key="2">
    <source>
        <dbReference type="SAM" id="MobiDB-lite"/>
    </source>
</evidence>
<feature type="signal peptide" evidence="3">
    <location>
        <begin position="1"/>
        <end position="22"/>
    </location>
</feature>